<protein>
    <submittedName>
        <fullName evidence="3">Transmembrane domain-containing protein</fullName>
    </submittedName>
</protein>
<evidence type="ECO:0000256" key="2">
    <source>
        <dbReference type="SAM" id="Phobius"/>
    </source>
</evidence>
<feature type="transmembrane region" description="Helical" evidence="2">
    <location>
        <begin position="145"/>
        <end position="168"/>
    </location>
</feature>
<evidence type="ECO:0000313" key="3">
    <source>
        <dbReference type="EMBL" id="SNW62787.1"/>
    </source>
</evidence>
<feature type="transmembrane region" description="Helical" evidence="2">
    <location>
        <begin position="64"/>
        <end position="84"/>
    </location>
</feature>
<name>A0A2I2L5I1_9VIRU</name>
<sequence length="313" mass="35347">MSCQPRFIWQDCPSDDHFGLRVFYYSGIVSHATVFILYGIILLHHQHSNIKKKVKFNLNYGNGMRLMILAYSFFGLLTCISNTFSYPIFELLPTEIFLNFLFVGIFGTLMLLLQYWIGLSEIIAGKLRPGRQMDVLKIGKNLANVMFSRVLLVNLVVMVVSDVLMIYLPKSTNIIITIQMSLWGANCLVIGVLMGYYGYQVSNFLADTKDDALNLKLSTTGSRLYIRFRILYISYIILSVPYAGLYATGIILTVWNYSVVAFYVVYGLFHGAGLITALITLPLIGPNKEEKDRKKHVTNSSHSRNTGIRDGTG</sequence>
<dbReference type="KEGG" id="vg:35382720"/>
<feature type="region of interest" description="Disordered" evidence="1">
    <location>
        <begin position="291"/>
        <end position="313"/>
    </location>
</feature>
<keyword evidence="4" id="KW-1185">Reference proteome</keyword>
<keyword evidence="2" id="KW-0472">Membrane</keyword>
<evidence type="ECO:0000256" key="1">
    <source>
        <dbReference type="SAM" id="MobiDB-lite"/>
    </source>
</evidence>
<feature type="transmembrane region" description="Helical" evidence="2">
    <location>
        <begin position="96"/>
        <end position="124"/>
    </location>
</feature>
<keyword evidence="2" id="KW-1133">Transmembrane helix</keyword>
<gene>
    <name evidence="3" type="ORF">ORPV_883</name>
</gene>
<keyword evidence="2 3" id="KW-0812">Transmembrane</keyword>
<feature type="transmembrane region" description="Helical" evidence="2">
    <location>
        <begin position="23"/>
        <end position="43"/>
    </location>
</feature>
<feature type="transmembrane region" description="Helical" evidence="2">
    <location>
        <begin position="230"/>
        <end position="255"/>
    </location>
</feature>
<evidence type="ECO:0000313" key="4">
    <source>
        <dbReference type="Proteomes" id="UP000236316"/>
    </source>
</evidence>
<feature type="transmembrane region" description="Helical" evidence="2">
    <location>
        <begin position="174"/>
        <end position="199"/>
    </location>
</feature>
<dbReference type="RefSeq" id="YP_009449089.1">
    <property type="nucleotide sequence ID" value="NC_036594.1"/>
</dbReference>
<reference evidence="3" key="1">
    <citation type="submission" date="2017-08" db="EMBL/GenBank/DDBJ databases">
        <authorList>
            <consortium name="Urmite Genomes"/>
        </authorList>
    </citation>
    <scope>NUCLEOTIDE SEQUENCE [LARGE SCALE GENOMIC DNA]</scope>
    <source>
        <strain evidence="3">IHUMI-LCC2</strain>
    </source>
</reference>
<proteinExistence type="predicted"/>
<organism evidence="3">
    <name type="scientific">Orpheovirus IHUMI-LCC2</name>
    <dbReference type="NCBI Taxonomy" id="2023057"/>
    <lineage>
        <taxon>Viruses</taxon>
        <taxon>Varidnaviria</taxon>
        <taxon>Bamfordvirae</taxon>
        <taxon>Nucleocytoviricota</taxon>
        <taxon>Megaviricetes</taxon>
        <taxon>Pimascovirales</taxon>
        <taxon>Ocovirineae</taxon>
        <taxon>Orpheoviridae</taxon>
        <taxon>Alphaorpheovirus</taxon>
        <taxon>Alphaorpheovirus massiliense</taxon>
    </lineage>
</organism>
<dbReference type="Proteomes" id="UP000236316">
    <property type="component" value="Segment"/>
</dbReference>
<dbReference type="EMBL" id="LT906555">
    <property type="protein sequence ID" value="SNW62787.1"/>
    <property type="molecule type" value="Genomic_DNA"/>
</dbReference>
<feature type="transmembrane region" description="Helical" evidence="2">
    <location>
        <begin position="261"/>
        <end position="285"/>
    </location>
</feature>
<accession>A0A2I2L5I1</accession>
<dbReference type="GeneID" id="35382720"/>